<keyword evidence="11" id="KW-1185">Reference proteome</keyword>
<dbReference type="PANTHER" id="PTHR32089:SF112">
    <property type="entry name" value="LYSOZYME-LIKE PROTEIN-RELATED"/>
    <property type="match status" value="1"/>
</dbReference>
<dbReference type="InterPro" id="IPR004090">
    <property type="entry name" value="Chemotax_Me-accpt_rcpt"/>
</dbReference>
<feature type="region of interest" description="Disordered" evidence="6">
    <location>
        <begin position="448"/>
        <end position="468"/>
    </location>
</feature>
<evidence type="ECO:0000256" key="7">
    <source>
        <dbReference type="SAM" id="Phobius"/>
    </source>
</evidence>
<evidence type="ECO:0000256" key="3">
    <source>
        <dbReference type="ARBA" id="ARBA00023224"/>
    </source>
</evidence>
<dbReference type="PANTHER" id="PTHR32089">
    <property type="entry name" value="METHYL-ACCEPTING CHEMOTAXIS PROTEIN MCPB"/>
    <property type="match status" value="1"/>
</dbReference>
<dbReference type="SMART" id="SM00304">
    <property type="entry name" value="HAMP"/>
    <property type="match status" value="2"/>
</dbReference>
<feature type="transmembrane region" description="Helical" evidence="7">
    <location>
        <begin position="13"/>
        <end position="33"/>
    </location>
</feature>
<dbReference type="Pfam" id="PF12729">
    <property type="entry name" value="4HB_MCP_1"/>
    <property type="match status" value="1"/>
</dbReference>
<keyword evidence="3 5" id="KW-0807">Transducer</keyword>
<accession>A0ABV5LW22</accession>
<evidence type="ECO:0000256" key="1">
    <source>
        <dbReference type="ARBA" id="ARBA00022692"/>
    </source>
</evidence>
<dbReference type="Gene3D" id="1.10.287.950">
    <property type="entry name" value="Methyl-accepting chemotaxis protein"/>
    <property type="match status" value="1"/>
</dbReference>
<dbReference type="Pfam" id="PF00672">
    <property type="entry name" value="HAMP"/>
    <property type="match status" value="1"/>
</dbReference>
<name>A0ABV5LW22_9ACTN</name>
<organism evidence="10 11">
    <name type="scientific">Kineococcus gynurae</name>
    <dbReference type="NCBI Taxonomy" id="452979"/>
    <lineage>
        <taxon>Bacteria</taxon>
        <taxon>Bacillati</taxon>
        <taxon>Actinomycetota</taxon>
        <taxon>Actinomycetes</taxon>
        <taxon>Kineosporiales</taxon>
        <taxon>Kineosporiaceae</taxon>
        <taxon>Kineococcus</taxon>
    </lineage>
</organism>
<keyword evidence="7" id="KW-0472">Membrane</keyword>
<dbReference type="PRINTS" id="PR00260">
    <property type="entry name" value="CHEMTRNSDUCR"/>
</dbReference>
<keyword evidence="2 7" id="KW-1133">Transmembrane helix</keyword>
<feature type="transmembrane region" description="Helical" evidence="7">
    <location>
        <begin position="187"/>
        <end position="208"/>
    </location>
</feature>
<feature type="compositionally biased region" description="Low complexity" evidence="6">
    <location>
        <begin position="453"/>
        <end position="463"/>
    </location>
</feature>
<gene>
    <name evidence="10" type="ORF">ACFFVI_14960</name>
</gene>
<evidence type="ECO:0000256" key="5">
    <source>
        <dbReference type="PROSITE-ProRule" id="PRU00284"/>
    </source>
</evidence>
<dbReference type="CDD" id="cd06225">
    <property type="entry name" value="HAMP"/>
    <property type="match status" value="1"/>
</dbReference>
<dbReference type="EMBL" id="JBHMDM010000007">
    <property type="protein sequence ID" value="MFB9378269.1"/>
    <property type="molecule type" value="Genomic_DNA"/>
</dbReference>
<dbReference type="Proteomes" id="UP001589748">
    <property type="component" value="Unassembled WGS sequence"/>
</dbReference>
<reference evidence="10 11" key="1">
    <citation type="submission" date="2024-09" db="EMBL/GenBank/DDBJ databases">
        <authorList>
            <person name="Sun Q."/>
            <person name="Mori K."/>
        </authorList>
    </citation>
    <scope>NUCLEOTIDE SEQUENCE [LARGE SCALE GENOMIC DNA]</scope>
    <source>
        <strain evidence="10 11">TISTR 1856</strain>
    </source>
</reference>
<dbReference type="Gene3D" id="6.10.340.10">
    <property type="match status" value="1"/>
</dbReference>
<dbReference type="Pfam" id="PF00015">
    <property type="entry name" value="MCPsignal"/>
    <property type="match status" value="1"/>
</dbReference>
<dbReference type="PROSITE" id="PS50885">
    <property type="entry name" value="HAMP"/>
    <property type="match status" value="1"/>
</dbReference>
<dbReference type="RefSeq" id="WP_380137175.1">
    <property type="nucleotide sequence ID" value="NZ_JBHLUI010000008.1"/>
</dbReference>
<dbReference type="PROSITE" id="PS50111">
    <property type="entry name" value="CHEMOTAXIS_TRANSDUC_2"/>
    <property type="match status" value="1"/>
</dbReference>
<evidence type="ECO:0000259" key="9">
    <source>
        <dbReference type="PROSITE" id="PS50885"/>
    </source>
</evidence>
<comment type="similarity">
    <text evidence="4">Belongs to the methyl-accepting chemotaxis (MCP) protein family.</text>
</comment>
<sequence length="482" mass="50201">MRQLRDLKVSTKLFGAFGLAAALLVLVGSIGILKFHQAQQRLDDLYSQRMTALHAADSAQVVMTNVSKDLADLLLADPDDKADVKTRMDGHDAELDQALAAWQQAGPVDAAAVSAITTDLAAFRAARVGLIPFAESSDIEGYKAYRVVQTTPIRQKMQKELDAAQAGEVEAGAAAAAAGRQAYHRGVVVLVALLVGGVLLCAAVATMLSRSILGALRRVVEVVAGLAEGHLDRRVNLDRKDEFGEMATALDASLSSLGQVMAKIVDHARTLRGSSEALSINISTVAAAGEEMTAAIREISSSTTDASAVAAQAVDVTATTNDTLQRLSASSREIGDVVRLITSIAEQTNLLALNATIEAARAGDAGKGFAVVAGEVKELAQQTARATEDITSRVSATQSDTAAATEAISEISEVIARIDALQTTIAAAVEEQSVTTAEMVRNVTEISAGDGGRSSAAGGTSTAQQVQTVSSELGDLVSRFRY</sequence>
<dbReference type="SUPFAM" id="SSF58104">
    <property type="entry name" value="Methyl-accepting chemotaxis protein (MCP) signaling domain"/>
    <property type="match status" value="1"/>
</dbReference>
<dbReference type="InterPro" id="IPR004089">
    <property type="entry name" value="MCPsignal_dom"/>
</dbReference>
<evidence type="ECO:0000313" key="10">
    <source>
        <dbReference type="EMBL" id="MFB9378269.1"/>
    </source>
</evidence>
<dbReference type="SMART" id="SM00283">
    <property type="entry name" value="MA"/>
    <property type="match status" value="1"/>
</dbReference>
<dbReference type="InterPro" id="IPR003660">
    <property type="entry name" value="HAMP_dom"/>
</dbReference>
<evidence type="ECO:0000256" key="4">
    <source>
        <dbReference type="ARBA" id="ARBA00029447"/>
    </source>
</evidence>
<proteinExistence type="inferred from homology"/>
<feature type="domain" description="HAMP" evidence="9">
    <location>
        <begin position="210"/>
        <end position="262"/>
    </location>
</feature>
<keyword evidence="1 7" id="KW-0812">Transmembrane</keyword>
<evidence type="ECO:0000313" key="11">
    <source>
        <dbReference type="Proteomes" id="UP001589748"/>
    </source>
</evidence>
<feature type="domain" description="Methyl-accepting transducer" evidence="8">
    <location>
        <begin position="253"/>
        <end position="470"/>
    </location>
</feature>
<dbReference type="InterPro" id="IPR024478">
    <property type="entry name" value="HlyB_4HB_MCP"/>
</dbReference>
<evidence type="ECO:0000256" key="6">
    <source>
        <dbReference type="SAM" id="MobiDB-lite"/>
    </source>
</evidence>
<protein>
    <submittedName>
        <fullName evidence="10">Methyl-accepting chemotaxis protein</fullName>
    </submittedName>
</protein>
<comment type="caution">
    <text evidence="10">The sequence shown here is derived from an EMBL/GenBank/DDBJ whole genome shotgun (WGS) entry which is preliminary data.</text>
</comment>
<evidence type="ECO:0000259" key="8">
    <source>
        <dbReference type="PROSITE" id="PS50111"/>
    </source>
</evidence>
<evidence type="ECO:0000256" key="2">
    <source>
        <dbReference type="ARBA" id="ARBA00022989"/>
    </source>
</evidence>